<sequence length="122" mass="12750">MRQRLLASLIVCVALLTQLGASLWGAAAAREGYAGCHKQTAIVLAPGARNDPLAPFDAPAPHDHASCSLCQLGFTAIDSDAPSLPAGRPAPYWRVSAAELAVPPRAKIFNRNAPARAPPFQA</sequence>
<evidence type="ECO:0000256" key="1">
    <source>
        <dbReference type="SAM" id="SignalP"/>
    </source>
</evidence>
<accession>A0ABN6VJV5</accession>
<reference evidence="2 3" key="1">
    <citation type="journal article" date="2023" name="Int. J. Syst. Evol. Microbiol.">
        <title>Methylocystis iwaonis sp. nov., a type II methane-oxidizing bacterium from surface soil of a rice paddy field in Japan, and emended description of the genus Methylocystis (ex Whittenbury et al. 1970) Bowman et al. 1993.</title>
        <authorList>
            <person name="Kaise H."/>
            <person name="Sawadogo J.B."/>
            <person name="Alam M.S."/>
            <person name="Ueno C."/>
            <person name="Dianou D."/>
            <person name="Shinjo R."/>
            <person name="Asakawa S."/>
        </authorList>
    </citation>
    <scope>NUCLEOTIDE SEQUENCE [LARGE SCALE GENOMIC DNA]</scope>
    <source>
        <strain evidence="2 3">SS37A-Re</strain>
    </source>
</reference>
<keyword evidence="1" id="KW-0732">Signal</keyword>
<dbReference type="EMBL" id="AP027142">
    <property type="protein sequence ID" value="BDV35964.1"/>
    <property type="molecule type" value="Genomic_DNA"/>
</dbReference>
<organism evidence="2 3">
    <name type="scientific">Methylocystis iwaonis</name>
    <dbReference type="NCBI Taxonomy" id="2885079"/>
    <lineage>
        <taxon>Bacteria</taxon>
        <taxon>Pseudomonadati</taxon>
        <taxon>Pseudomonadota</taxon>
        <taxon>Alphaproteobacteria</taxon>
        <taxon>Hyphomicrobiales</taxon>
        <taxon>Methylocystaceae</taxon>
        <taxon>Methylocystis</taxon>
    </lineage>
</organism>
<dbReference type="Proteomes" id="UP001317629">
    <property type="component" value="Chromosome"/>
</dbReference>
<proteinExistence type="predicted"/>
<protein>
    <recommendedName>
        <fullName evidence="4">DUF2946 domain-containing protein</fullName>
    </recommendedName>
</protein>
<evidence type="ECO:0000313" key="2">
    <source>
        <dbReference type="EMBL" id="BDV35964.1"/>
    </source>
</evidence>
<keyword evidence="3" id="KW-1185">Reference proteome</keyword>
<evidence type="ECO:0008006" key="4">
    <source>
        <dbReference type="Google" id="ProtNLM"/>
    </source>
</evidence>
<feature type="chain" id="PRO_5045351129" description="DUF2946 domain-containing protein" evidence="1">
    <location>
        <begin position="27"/>
        <end position="122"/>
    </location>
</feature>
<name>A0ABN6VJV5_9HYPH</name>
<dbReference type="RefSeq" id="WP_281929494.1">
    <property type="nucleotide sequence ID" value="NZ_AP027142.1"/>
</dbReference>
<evidence type="ECO:0000313" key="3">
    <source>
        <dbReference type="Proteomes" id="UP001317629"/>
    </source>
</evidence>
<feature type="signal peptide" evidence="1">
    <location>
        <begin position="1"/>
        <end position="26"/>
    </location>
</feature>
<gene>
    <name evidence="2" type="ORF">SS37A_34930</name>
</gene>